<dbReference type="InterPro" id="IPR036397">
    <property type="entry name" value="RNaseH_sf"/>
</dbReference>
<organism evidence="1 2">
    <name type="scientific">Heterorhabditis bacteriophora</name>
    <name type="common">Entomopathogenic nematode worm</name>
    <dbReference type="NCBI Taxonomy" id="37862"/>
    <lineage>
        <taxon>Eukaryota</taxon>
        <taxon>Metazoa</taxon>
        <taxon>Ecdysozoa</taxon>
        <taxon>Nematoda</taxon>
        <taxon>Chromadorea</taxon>
        <taxon>Rhabditida</taxon>
        <taxon>Rhabditina</taxon>
        <taxon>Rhabditomorpha</taxon>
        <taxon>Strongyloidea</taxon>
        <taxon>Heterorhabditidae</taxon>
        <taxon>Heterorhabditis</taxon>
    </lineage>
</organism>
<accession>A0A1I7XHA5</accession>
<name>A0A1I7XHA5_HETBA</name>
<proteinExistence type="predicted"/>
<evidence type="ECO:0000313" key="1">
    <source>
        <dbReference type="Proteomes" id="UP000095283"/>
    </source>
</evidence>
<dbReference type="Gene3D" id="3.30.420.10">
    <property type="entry name" value="Ribonuclease H-like superfamily/Ribonuclease H"/>
    <property type="match status" value="1"/>
</dbReference>
<reference evidence="2" key="1">
    <citation type="submission" date="2016-11" db="UniProtKB">
        <authorList>
            <consortium name="WormBaseParasite"/>
        </authorList>
    </citation>
    <scope>IDENTIFICATION</scope>
</reference>
<protein>
    <submittedName>
        <fullName evidence="2">DDE_3 domain-containing protein</fullName>
    </submittedName>
</protein>
<dbReference type="WBParaSite" id="Hba_16898">
    <property type="protein sequence ID" value="Hba_16898"/>
    <property type="gene ID" value="Hba_16898"/>
</dbReference>
<sequence>MGLVDLAFVSTKMNSVECQNVTKTGLEDNDVATMDWPSRSPDLNPVENLWATLMRRIHGDNRQFEIVKDN</sequence>
<dbReference type="GO" id="GO:0003676">
    <property type="term" value="F:nucleic acid binding"/>
    <property type="evidence" value="ECO:0007669"/>
    <property type="project" value="InterPro"/>
</dbReference>
<dbReference type="Proteomes" id="UP000095283">
    <property type="component" value="Unplaced"/>
</dbReference>
<keyword evidence="1" id="KW-1185">Reference proteome</keyword>
<evidence type="ECO:0000313" key="2">
    <source>
        <dbReference type="WBParaSite" id="Hba_16898"/>
    </source>
</evidence>
<dbReference type="AlphaFoldDB" id="A0A1I7XHA5"/>